<dbReference type="FunFam" id="3.40.640.10:FF:000031">
    <property type="entry name" value="Kynureninase"/>
    <property type="match status" value="1"/>
</dbReference>
<dbReference type="Pfam" id="PF22580">
    <property type="entry name" value="KYNU_C"/>
    <property type="match status" value="1"/>
</dbReference>
<dbReference type="GO" id="GO:0030170">
    <property type="term" value="F:pyridoxal phosphate binding"/>
    <property type="evidence" value="ECO:0007669"/>
    <property type="project" value="UniProtKB-UniRule"/>
</dbReference>
<organism evidence="6 7">
    <name type="scientific">Diutina rugosa</name>
    <name type="common">Yeast</name>
    <name type="synonym">Candida rugosa</name>
    <dbReference type="NCBI Taxonomy" id="5481"/>
    <lineage>
        <taxon>Eukaryota</taxon>
        <taxon>Fungi</taxon>
        <taxon>Dikarya</taxon>
        <taxon>Ascomycota</taxon>
        <taxon>Saccharomycotina</taxon>
        <taxon>Pichiomycetes</taxon>
        <taxon>Debaryomycetaceae</taxon>
        <taxon>Diutina</taxon>
    </lineage>
</organism>
<feature type="binding site" evidence="4">
    <location>
        <position position="219"/>
    </location>
    <ligand>
        <name>pyridoxal 5'-phosphate</name>
        <dbReference type="ChEBI" id="CHEBI:597326"/>
    </ligand>
</feature>
<dbReference type="AlphaFoldDB" id="A0A642UDN3"/>
<evidence type="ECO:0000313" key="6">
    <source>
        <dbReference type="EMBL" id="KAA8897191.1"/>
    </source>
</evidence>
<gene>
    <name evidence="4" type="primary">BNA5</name>
    <name evidence="6" type="ORF">DIURU_005424</name>
</gene>
<dbReference type="GO" id="GO:0097053">
    <property type="term" value="P:L-kynurenine catabolic process"/>
    <property type="evidence" value="ECO:0007669"/>
    <property type="project" value="UniProtKB-UniRule"/>
</dbReference>
<comment type="catalytic activity">
    <reaction evidence="5">
        <text>3-hydroxy-L-kynurenine + H2O = 3-hydroxyanthranilate + L-alanine + H(+)</text>
        <dbReference type="Rhea" id="RHEA:25143"/>
        <dbReference type="ChEBI" id="CHEBI:15377"/>
        <dbReference type="ChEBI" id="CHEBI:15378"/>
        <dbReference type="ChEBI" id="CHEBI:36559"/>
        <dbReference type="ChEBI" id="CHEBI:57972"/>
        <dbReference type="ChEBI" id="CHEBI:58125"/>
        <dbReference type="EC" id="3.7.1.3"/>
    </reaction>
</comment>
<comment type="caution">
    <text evidence="6">The sequence shown here is derived from an EMBL/GenBank/DDBJ whole genome shotgun (WGS) entry which is preliminary data.</text>
</comment>
<evidence type="ECO:0000256" key="4">
    <source>
        <dbReference type="HAMAP-Rule" id="MF_03017"/>
    </source>
</evidence>
<dbReference type="EC" id="3.7.1.3" evidence="4 5"/>
<dbReference type="GO" id="GO:0019441">
    <property type="term" value="P:L-tryptophan catabolic process to kynurenine"/>
    <property type="evidence" value="ECO:0007669"/>
    <property type="project" value="TreeGrafter"/>
</dbReference>
<evidence type="ECO:0000256" key="2">
    <source>
        <dbReference type="ARBA" id="ARBA00022801"/>
    </source>
</evidence>
<feature type="binding site" evidence="4">
    <location>
        <position position="304"/>
    </location>
    <ligand>
        <name>pyridoxal 5'-phosphate</name>
        <dbReference type="ChEBI" id="CHEBI:597326"/>
    </ligand>
</feature>
<evidence type="ECO:0000313" key="7">
    <source>
        <dbReference type="Proteomes" id="UP000449547"/>
    </source>
</evidence>
<comment type="pathway">
    <text evidence="4 5">Amino-acid degradation; L-kynurenine degradation; L-alanine and anthranilate from L-kynurenine: step 1/1.</text>
</comment>
<dbReference type="UniPathway" id="UPA00334">
    <property type="reaction ID" value="UER00455"/>
</dbReference>
<proteinExistence type="inferred from homology"/>
<comment type="catalytic activity">
    <reaction evidence="4 5">
        <text>L-kynurenine + H2O = anthranilate + L-alanine + H(+)</text>
        <dbReference type="Rhea" id="RHEA:16813"/>
        <dbReference type="ChEBI" id="CHEBI:15377"/>
        <dbReference type="ChEBI" id="CHEBI:15378"/>
        <dbReference type="ChEBI" id="CHEBI:16567"/>
        <dbReference type="ChEBI" id="CHEBI:57959"/>
        <dbReference type="ChEBI" id="CHEBI:57972"/>
        <dbReference type="EC" id="3.7.1.3"/>
    </reaction>
</comment>
<dbReference type="SUPFAM" id="SSF53383">
    <property type="entry name" value="PLP-dependent transferases"/>
    <property type="match status" value="1"/>
</dbReference>
<comment type="subunit">
    <text evidence="4 5">Homodimer.</text>
</comment>
<feature type="modified residue" description="N6-(pyridoxal phosphate)lysine" evidence="4">
    <location>
        <position position="242"/>
    </location>
</feature>
<comment type="similarity">
    <text evidence="4 5">Belongs to the kynureninase family.</text>
</comment>
<feature type="binding site" evidence="4">
    <location>
        <begin position="132"/>
        <end position="135"/>
    </location>
    <ligand>
        <name>pyridoxal 5'-phosphate</name>
        <dbReference type="ChEBI" id="CHEBI:597326"/>
    </ligand>
</feature>
<feature type="binding site" evidence="4">
    <location>
        <position position="241"/>
    </location>
    <ligand>
        <name>pyridoxal 5'-phosphate</name>
        <dbReference type="ChEBI" id="CHEBI:597326"/>
    </ligand>
</feature>
<dbReference type="Gene3D" id="3.40.640.10">
    <property type="entry name" value="Type I PLP-dependent aspartate aminotransferase-like (Major domain)"/>
    <property type="match status" value="1"/>
</dbReference>
<dbReference type="GO" id="GO:0043420">
    <property type="term" value="P:anthranilate metabolic process"/>
    <property type="evidence" value="ECO:0007669"/>
    <property type="project" value="UniProtKB-UniRule"/>
</dbReference>
<keyword evidence="3 4" id="KW-0663">Pyridoxal phosphate</keyword>
<dbReference type="PANTHER" id="PTHR14084:SF0">
    <property type="entry name" value="KYNURENINASE"/>
    <property type="match status" value="1"/>
</dbReference>
<keyword evidence="2 4" id="KW-0378">Hydrolase</keyword>
<keyword evidence="1 4" id="KW-0662">Pyridine nucleotide biosynthesis</keyword>
<comment type="pathway">
    <text evidence="4 5">Cofactor biosynthesis; NAD(+) biosynthesis; quinolinate from L-kynurenine: step 2/3.</text>
</comment>
<dbReference type="HAMAP" id="MF_01970">
    <property type="entry name" value="Kynureninase"/>
    <property type="match status" value="1"/>
</dbReference>
<sequence length="444" mass="49558">MDEGSPTYRDQFAIPTFKSLGITHSDFADDDLSIYFCGNSLGLMPQATPKAIEEELKAWHARAVEAHFNHPNDNHWVDIDLPLLPLTAPLVGAKENEVAVMGSLTANLNALLVSFYKPKGSKTKILFEKHAFPSDYYAFLNLVKIYGYDESHLIQIAPKEGDTYLKTKDIIAAIEHHKDALALVCFPGIQYYTGQWFDIATITKAGHDAGAVVGWDLAHAVGNVPLELHAWNVDFAVWCNYKYLNSGPGAMAGIFVHENHTKENSSESFPPRLAGWWGNNASDRFKMLEKFDPIQSALSYRQSNPSVLDVVAVKTSYQLVAAAGGVTTLRQKSLALTQHLWDLLVQSPYYNATSSPWFKILTPEDPAERGAQLSVLFGPHSDDPAHDTMEQVFQYLHDHAIICDERRPNVIRLAPTPLYNTFREVEIVVQRVNEALDAIARKHS</sequence>
<keyword evidence="7" id="KW-1185">Reference proteome</keyword>
<dbReference type="EMBL" id="SWFT01000159">
    <property type="protein sequence ID" value="KAA8897191.1"/>
    <property type="molecule type" value="Genomic_DNA"/>
</dbReference>
<evidence type="ECO:0000256" key="1">
    <source>
        <dbReference type="ARBA" id="ARBA00022642"/>
    </source>
</evidence>
<dbReference type="Proteomes" id="UP000449547">
    <property type="component" value="Unassembled WGS sequence"/>
</dbReference>
<dbReference type="OMA" id="LPGWNSH"/>
<comment type="caution">
    <text evidence="4">Lacks conserved residue(s) required for the propagation of feature annotation.</text>
</comment>
<name>A0A642UDN3_DIURU</name>
<evidence type="ECO:0000256" key="5">
    <source>
        <dbReference type="PIRNR" id="PIRNR038800"/>
    </source>
</evidence>
<feature type="binding site" evidence="4">
    <location>
        <position position="104"/>
    </location>
    <ligand>
        <name>pyridoxal 5'-phosphate</name>
        <dbReference type="ChEBI" id="CHEBI:597326"/>
    </ligand>
</feature>
<dbReference type="PANTHER" id="PTHR14084">
    <property type="entry name" value="KYNURENINASE"/>
    <property type="match status" value="1"/>
</dbReference>
<dbReference type="PIRSF" id="PIRSF038800">
    <property type="entry name" value="KYNU"/>
    <property type="match status" value="1"/>
</dbReference>
<reference evidence="6 7" key="1">
    <citation type="submission" date="2019-07" db="EMBL/GenBank/DDBJ databases">
        <title>Genome assembly of two rare yeast pathogens: Diutina rugosa and Trichomonascus ciferrii.</title>
        <authorList>
            <person name="Mixao V."/>
            <person name="Saus E."/>
            <person name="Hansen A."/>
            <person name="Lass-Flor C."/>
            <person name="Gabaldon T."/>
        </authorList>
    </citation>
    <scope>NUCLEOTIDE SEQUENCE [LARGE SCALE GENOMIC DNA]</scope>
    <source>
        <strain evidence="6 7">CBS 613</strain>
    </source>
</reference>
<dbReference type="Gene3D" id="3.90.1150.10">
    <property type="entry name" value="Aspartate Aminotransferase, domain 1"/>
    <property type="match status" value="1"/>
</dbReference>
<feature type="binding site" evidence="4">
    <location>
        <position position="276"/>
    </location>
    <ligand>
        <name>pyridoxal 5'-phosphate</name>
        <dbReference type="ChEBI" id="CHEBI:597326"/>
    </ligand>
</feature>
<dbReference type="InterPro" id="IPR015422">
    <property type="entry name" value="PyrdxlP-dep_Trfase_small"/>
</dbReference>
<dbReference type="GO" id="GO:0019805">
    <property type="term" value="P:quinolinate biosynthetic process"/>
    <property type="evidence" value="ECO:0007669"/>
    <property type="project" value="UniProtKB-UniRule"/>
</dbReference>
<dbReference type="InterPro" id="IPR015424">
    <property type="entry name" value="PyrdxlP-dep_Trfase"/>
</dbReference>
<feature type="binding site" evidence="4">
    <location>
        <position position="216"/>
    </location>
    <ligand>
        <name>pyridoxal 5'-phosphate</name>
        <dbReference type="ChEBI" id="CHEBI:597326"/>
    </ligand>
</feature>
<accession>A0A642UDN3</accession>
<dbReference type="GO" id="GO:0030429">
    <property type="term" value="F:kynureninase activity"/>
    <property type="evidence" value="ECO:0007669"/>
    <property type="project" value="UniProtKB-UniRule"/>
</dbReference>
<dbReference type="NCBIfam" id="TIGR01814">
    <property type="entry name" value="kynureninase"/>
    <property type="match status" value="1"/>
</dbReference>
<protein>
    <recommendedName>
        <fullName evidence="4 5">Kynureninase</fullName>
        <ecNumber evidence="4 5">3.7.1.3</ecNumber>
    </recommendedName>
    <alternativeName>
        <fullName evidence="4">Biosynthesis of nicotinic acid protein 5</fullName>
    </alternativeName>
    <alternativeName>
        <fullName evidence="4">L-kynurenine hydrolase</fullName>
    </alternativeName>
</protein>
<dbReference type="InterPro" id="IPR015421">
    <property type="entry name" value="PyrdxlP-dep_Trfase_major"/>
</dbReference>
<comment type="subcellular location">
    <subcellularLocation>
        <location evidence="4 5">Cytoplasm</location>
    </subcellularLocation>
</comment>
<feature type="binding site" evidence="4">
    <location>
        <position position="105"/>
    </location>
    <ligand>
        <name>pyridoxal 5'-phosphate</name>
        <dbReference type="ChEBI" id="CHEBI:597326"/>
    </ligand>
</feature>
<keyword evidence="4 5" id="KW-0963">Cytoplasm</keyword>
<comment type="cofactor">
    <cofactor evidence="4 5">
        <name>pyridoxal 5'-phosphate</name>
        <dbReference type="ChEBI" id="CHEBI:597326"/>
    </cofactor>
</comment>
<dbReference type="VEuPathDB" id="FungiDB:DIURU_005424"/>
<comment type="function">
    <text evidence="4 5">Catalyzes the cleavage of L-kynurenine (L-Kyn) and L-3-hydroxykynurenine (L-3OHKyn) into anthranilic acid (AA) and 3-hydroxyanthranilic acid (3-OHAA), respectively.</text>
</comment>
<dbReference type="GO" id="GO:0034354">
    <property type="term" value="P:'de novo' NAD+ biosynthetic process from L-tryptophan"/>
    <property type="evidence" value="ECO:0007669"/>
    <property type="project" value="UniProtKB-UniRule"/>
</dbReference>
<dbReference type="UniPathway" id="UPA00253">
    <property type="reaction ID" value="UER00329"/>
</dbReference>
<dbReference type="InterPro" id="IPR010111">
    <property type="entry name" value="Kynureninase"/>
</dbReference>
<dbReference type="OrthoDB" id="5978656at2759"/>
<dbReference type="GO" id="GO:0005737">
    <property type="term" value="C:cytoplasm"/>
    <property type="evidence" value="ECO:0007669"/>
    <property type="project" value="UniProtKB-SubCell"/>
</dbReference>
<evidence type="ECO:0000256" key="3">
    <source>
        <dbReference type="ARBA" id="ARBA00022898"/>
    </source>
</evidence>